<dbReference type="OrthoDB" id="5148985at2"/>
<protein>
    <submittedName>
        <fullName evidence="1">Uncharacterized protein</fullName>
    </submittedName>
</protein>
<evidence type="ECO:0000313" key="1">
    <source>
        <dbReference type="EMBL" id="PKZ42024.1"/>
    </source>
</evidence>
<sequence>MAASADLKLYKDVNYQGLLGTRSTTGSWNMSTVANDELSSMKNETRWGVAFWHDINRSGKCWQSGPYTYDPSFSWRDNDEVSSYALGRGC</sequence>
<dbReference type="EMBL" id="PKIZ01000007">
    <property type="protein sequence ID" value="PKZ42024.1"/>
    <property type="molecule type" value="Genomic_DNA"/>
</dbReference>
<evidence type="ECO:0000313" key="2">
    <source>
        <dbReference type="Proteomes" id="UP000234206"/>
    </source>
</evidence>
<keyword evidence="2" id="KW-1185">Reference proteome</keyword>
<dbReference type="AlphaFoldDB" id="A0A2I1PBM2"/>
<dbReference type="SUPFAM" id="SSF49695">
    <property type="entry name" value="gamma-Crystallin-like"/>
    <property type="match status" value="1"/>
</dbReference>
<dbReference type="Gene3D" id="2.60.20.10">
    <property type="entry name" value="Crystallins"/>
    <property type="match status" value="1"/>
</dbReference>
<proteinExistence type="predicted"/>
<reference evidence="1 2" key="1">
    <citation type="submission" date="2017-12" db="EMBL/GenBank/DDBJ databases">
        <title>Phylogenetic diversity of female urinary microbiome.</title>
        <authorList>
            <person name="Thomas-White K."/>
            <person name="Wolfe A.J."/>
        </authorList>
    </citation>
    <scope>NUCLEOTIDE SEQUENCE [LARGE SCALE GENOMIC DNA]</scope>
    <source>
        <strain evidence="1 2">UMB1298</strain>
    </source>
</reference>
<dbReference type="InterPro" id="IPR011024">
    <property type="entry name" value="G_crystallin-like"/>
</dbReference>
<organism evidence="1 2">
    <name type="scientific">Kytococcus schroeteri</name>
    <dbReference type="NCBI Taxonomy" id="138300"/>
    <lineage>
        <taxon>Bacteria</taxon>
        <taxon>Bacillati</taxon>
        <taxon>Actinomycetota</taxon>
        <taxon>Actinomycetes</taxon>
        <taxon>Micrococcales</taxon>
        <taxon>Kytococcaceae</taxon>
        <taxon>Kytococcus</taxon>
    </lineage>
</organism>
<dbReference type="Proteomes" id="UP000234206">
    <property type="component" value="Unassembled WGS sequence"/>
</dbReference>
<comment type="caution">
    <text evidence="1">The sequence shown here is derived from an EMBL/GenBank/DDBJ whole genome shotgun (WGS) entry which is preliminary data.</text>
</comment>
<accession>A0A2I1PBM2</accession>
<gene>
    <name evidence="1" type="ORF">CYJ76_04685</name>
</gene>
<name>A0A2I1PBM2_9MICO</name>